<sequence>MIHLRLDSRLLAEEGRYELGYRATNSVNGVYDDSPTTPLLIDRAPPGAPLMAQIIFANASFGEVLKGRIPSYSGLALGDYIQTVCNGTAGPAYRVRAENLSTTPIEISFTKELMEGLFSDKVNITYHVTDRAGNRSLLAQSAELTIQR</sequence>
<proteinExistence type="predicted"/>
<accession>A0A085VJR2</accession>
<dbReference type="PATRIC" id="fig|317.175.peg.2386"/>
<dbReference type="AlphaFoldDB" id="A0A085VJR2"/>
<evidence type="ECO:0000313" key="2">
    <source>
        <dbReference type="Proteomes" id="UP000028631"/>
    </source>
</evidence>
<evidence type="ECO:0000313" key="1">
    <source>
        <dbReference type="EMBL" id="KFE55675.1"/>
    </source>
</evidence>
<gene>
    <name evidence="1" type="ORF">IV01_11475</name>
</gene>
<dbReference type="Proteomes" id="UP000028631">
    <property type="component" value="Unassembled WGS sequence"/>
</dbReference>
<protein>
    <submittedName>
        <fullName evidence="1">Uncharacterized protein</fullName>
    </submittedName>
</protein>
<name>A0A085VJR2_PSESX</name>
<comment type="caution">
    <text evidence="1">The sequence shown here is derived from an EMBL/GenBank/DDBJ whole genome shotgun (WGS) entry which is preliminary data.</text>
</comment>
<reference evidence="1 2" key="1">
    <citation type="submission" date="2014-07" db="EMBL/GenBank/DDBJ databases">
        <title>Draft Genome Sequences of Environmental Pseudomonas syringae strains.</title>
        <authorList>
            <person name="Baltrus D.A."/>
            <person name="Berge O."/>
            <person name="Morris C."/>
        </authorList>
    </citation>
    <scope>NUCLEOTIDE SEQUENCE [LARGE SCALE GENOMIC DNA]</scope>
    <source>
        <strain evidence="1 2">GAW0119</strain>
    </source>
</reference>
<keyword evidence="2" id="KW-1185">Reference proteome</keyword>
<organism evidence="1 2">
    <name type="scientific">Pseudomonas syringae</name>
    <dbReference type="NCBI Taxonomy" id="317"/>
    <lineage>
        <taxon>Bacteria</taxon>
        <taxon>Pseudomonadati</taxon>
        <taxon>Pseudomonadota</taxon>
        <taxon>Gammaproteobacteria</taxon>
        <taxon>Pseudomonadales</taxon>
        <taxon>Pseudomonadaceae</taxon>
        <taxon>Pseudomonas</taxon>
    </lineage>
</organism>
<dbReference type="EMBL" id="JPQU01000033">
    <property type="protein sequence ID" value="KFE55675.1"/>
    <property type="molecule type" value="Genomic_DNA"/>
</dbReference>